<dbReference type="RefSeq" id="WP_157689361.1">
    <property type="nucleotide sequence ID" value="NZ_CP034345.1"/>
</dbReference>
<feature type="region of interest" description="Disordered" evidence="1">
    <location>
        <begin position="247"/>
        <end position="266"/>
    </location>
</feature>
<name>A0A6B9F947_9EURY</name>
<dbReference type="OrthoDB" id="312630at2157"/>
<dbReference type="GeneID" id="99246163"/>
<dbReference type="PROSITE" id="PS51257">
    <property type="entry name" value="PROKAR_LIPOPROTEIN"/>
    <property type="match status" value="1"/>
</dbReference>
<organism evidence="3 4">
    <name type="scientific">Haloplanus rallus</name>
    <dbReference type="NCBI Taxonomy" id="1816183"/>
    <lineage>
        <taxon>Archaea</taxon>
        <taxon>Methanobacteriati</taxon>
        <taxon>Methanobacteriota</taxon>
        <taxon>Stenosarchaea group</taxon>
        <taxon>Halobacteria</taxon>
        <taxon>Halobacteriales</taxon>
        <taxon>Haloferacaceae</taxon>
        <taxon>Haloplanus</taxon>
    </lineage>
</organism>
<evidence type="ECO:0000313" key="4">
    <source>
        <dbReference type="Proteomes" id="UP000428325"/>
    </source>
</evidence>
<keyword evidence="4" id="KW-1185">Reference proteome</keyword>
<evidence type="ECO:0000313" key="3">
    <source>
        <dbReference type="EMBL" id="QGX94904.1"/>
    </source>
</evidence>
<sequence length="266" mass="29485">MNRRQLLPLIGLVALVVTSGCAGFFGSQPISNEQLDEEPPAPYVWDNEVNAHITITENARFQAVYRLDDERMELFRRDGFGGRNAIPVSAVRYRYPNGTVITGTELVARGGSINRSRERVSVVLPDDAPSDGGGRLAFTSSSTPKRFSLPTFVNGSYAVVLPPNRRVEVFPFGTVNPRGYEVETDGDRRIIRWDGVEADSVSVQFYLQRDLLIFGGAAAGLTVVGIAGALYYKRRIDELRERREELGLDVETEDDEFRDDPPPGMG</sequence>
<keyword evidence="2" id="KW-0812">Transmembrane</keyword>
<feature type="compositionally biased region" description="Acidic residues" evidence="1">
    <location>
        <begin position="247"/>
        <end position="258"/>
    </location>
</feature>
<gene>
    <name evidence="3" type="ORF">EI982_08940</name>
</gene>
<dbReference type="Pfam" id="PF19119">
    <property type="entry name" value="DUF5803"/>
    <property type="match status" value="1"/>
</dbReference>
<protein>
    <submittedName>
        <fullName evidence="3">Uncharacterized protein</fullName>
    </submittedName>
</protein>
<keyword evidence="2" id="KW-0472">Membrane</keyword>
<dbReference type="EMBL" id="CP034345">
    <property type="protein sequence ID" value="QGX94904.1"/>
    <property type="molecule type" value="Genomic_DNA"/>
</dbReference>
<dbReference type="KEGG" id="hra:EI982_08940"/>
<dbReference type="AlphaFoldDB" id="A0A6B9F947"/>
<keyword evidence="2" id="KW-1133">Transmembrane helix</keyword>
<dbReference type="InterPro" id="IPR043826">
    <property type="entry name" value="DUF5803"/>
</dbReference>
<evidence type="ECO:0000256" key="1">
    <source>
        <dbReference type="SAM" id="MobiDB-lite"/>
    </source>
</evidence>
<feature type="transmembrane region" description="Helical" evidence="2">
    <location>
        <begin position="211"/>
        <end position="232"/>
    </location>
</feature>
<accession>A0A6B9F947</accession>
<reference evidence="3 4" key="1">
    <citation type="submission" date="2018-12" db="EMBL/GenBank/DDBJ databases">
        <title>Complete genome sequence of Haloplanus rallus MBLA0036.</title>
        <authorList>
            <person name="Nam Y.-d."/>
            <person name="Kang J."/>
            <person name="Chung W.-H."/>
            <person name="Park Y.S."/>
        </authorList>
    </citation>
    <scope>NUCLEOTIDE SEQUENCE [LARGE SCALE GENOMIC DNA]</scope>
    <source>
        <strain evidence="3 4">MBLA0036</strain>
    </source>
</reference>
<dbReference type="Proteomes" id="UP000428325">
    <property type="component" value="Chromosome"/>
</dbReference>
<evidence type="ECO:0000256" key="2">
    <source>
        <dbReference type="SAM" id="Phobius"/>
    </source>
</evidence>
<proteinExistence type="predicted"/>